<sequence>MRLSTIVIVPVIASAACAIPVENVPLGQGDSSLASSEGETSQVLPGTLYPRWGWPSISWKTNGQSTVSNGPQSTVSTVPKIIQNCQFRRHREGARYETDNSETVKDQRADDFSHWIVESAVAKFCSKVSGPEGQRIEFTVGDKPGLPFVVHGVPELGTVEFKTMLYRKKDGGRMSIEAFRGEDRKRLLNDLISGWEEKLNAQELSEFTTAHPMS</sequence>
<dbReference type="EMBL" id="MU806528">
    <property type="protein sequence ID" value="KAJ3834471.1"/>
    <property type="molecule type" value="Genomic_DNA"/>
</dbReference>
<evidence type="ECO:0000256" key="1">
    <source>
        <dbReference type="SAM" id="SignalP"/>
    </source>
</evidence>
<accession>A0AA38P1L5</accession>
<gene>
    <name evidence="2" type="ORF">F5878DRAFT_712663</name>
</gene>
<dbReference type="Proteomes" id="UP001163846">
    <property type="component" value="Unassembled WGS sequence"/>
</dbReference>
<protein>
    <submittedName>
        <fullName evidence="2">Uncharacterized protein</fullName>
    </submittedName>
</protein>
<keyword evidence="1" id="KW-0732">Signal</keyword>
<dbReference type="AlphaFoldDB" id="A0AA38P1L5"/>
<evidence type="ECO:0000313" key="2">
    <source>
        <dbReference type="EMBL" id="KAJ3834471.1"/>
    </source>
</evidence>
<comment type="caution">
    <text evidence="2">The sequence shown here is derived from an EMBL/GenBank/DDBJ whole genome shotgun (WGS) entry which is preliminary data.</text>
</comment>
<keyword evidence="3" id="KW-1185">Reference proteome</keyword>
<reference evidence="2" key="1">
    <citation type="submission" date="2022-08" db="EMBL/GenBank/DDBJ databases">
        <authorList>
            <consortium name="DOE Joint Genome Institute"/>
            <person name="Min B."/>
            <person name="Riley R."/>
            <person name="Sierra-Patev S."/>
            <person name="Naranjo-Ortiz M."/>
            <person name="Looney B."/>
            <person name="Konkel Z."/>
            <person name="Slot J.C."/>
            <person name="Sakamoto Y."/>
            <person name="Steenwyk J.L."/>
            <person name="Rokas A."/>
            <person name="Carro J."/>
            <person name="Camarero S."/>
            <person name="Ferreira P."/>
            <person name="Molpeceres G."/>
            <person name="Ruiz-Duenas F.J."/>
            <person name="Serrano A."/>
            <person name="Henrissat B."/>
            <person name="Drula E."/>
            <person name="Hughes K.W."/>
            <person name="Mata J.L."/>
            <person name="Ishikawa N.K."/>
            <person name="Vargas-Isla R."/>
            <person name="Ushijima S."/>
            <person name="Smith C.A."/>
            <person name="Ahrendt S."/>
            <person name="Andreopoulos W."/>
            <person name="He G."/>
            <person name="Labutti K."/>
            <person name="Lipzen A."/>
            <person name="Ng V."/>
            <person name="Sandor L."/>
            <person name="Barry K."/>
            <person name="Martinez A.T."/>
            <person name="Xiao Y."/>
            <person name="Gibbons J.G."/>
            <person name="Terashima K."/>
            <person name="Hibbett D.S."/>
            <person name="Grigoriev I.V."/>
        </authorList>
    </citation>
    <scope>NUCLEOTIDE SEQUENCE</scope>
    <source>
        <strain evidence="2">TFB9207</strain>
    </source>
</reference>
<proteinExistence type="predicted"/>
<feature type="chain" id="PRO_5041362430" evidence="1">
    <location>
        <begin position="19"/>
        <end position="214"/>
    </location>
</feature>
<organism evidence="2 3">
    <name type="scientific">Lentinula raphanica</name>
    <dbReference type="NCBI Taxonomy" id="153919"/>
    <lineage>
        <taxon>Eukaryota</taxon>
        <taxon>Fungi</taxon>
        <taxon>Dikarya</taxon>
        <taxon>Basidiomycota</taxon>
        <taxon>Agaricomycotina</taxon>
        <taxon>Agaricomycetes</taxon>
        <taxon>Agaricomycetidae</taxon>
        <taxon>Agaricales</taxon>
        <taxon>Marasmiineae</taxon>
        <taxon>Omphalotaceae</taxon>
        <taxon>Lentinula</taxon>
    </lineage>
</organism>
<name>A0AA38P1L5_9AGAR</name>
<evidence type="ECO:0000313" key="3">
    <source>
        <dbReference type="Proteomes" id="UP001163846"/>
    </source>
</evidence>
<feature type="signal peptide" evidence="1">
    <location>
        <begin position="1"/>
        <end position="18"/>
    </location>
</feature>
<dbReference type="PROSITE" id="PS51257">
    <property type="entry name" value="PROKAR_LIPOPROTEIN"/>
    <property type="match status" value="1"/>
</dbReference>